<comment type="caution">
    <text evidence="2">The sequence shown here is derived from an EMBL/GenBank/DDBJ whole genome shotgun (WGS) entry which is preliminary data.</text>
</comment>
<dbReference type="SUPFAM" id="SSF53474">
    <property type="entry name" value="alpha/beta-Hydrolases"/>
    <property type="match status" value="1"/>
</dbReference>
<dbReference type="AlphaFoldDB" id="A0A9W9DCT9"/>
<dbReference type="EMBL" id="JANVFS010000067">
    <property type="protein sequence ID" value="KAJ4463766.1"/>
    <property type="molecule type" value="Genomic_DNA"/>
</dbReference>
<dbReference type="InterPro" id="IPR029058">
    <property type="entry name" value="AB_hydrolase_fold"/>
</dbReference>
<evidence type="ECO:0000313" key="3">
    <source>
        <dbReference type="Proteomes" id="UP001150238"/>
    </source>
</evidence>
<sequence length="363" mass="41271">MLTTGEITVDQASNTVLSFIDSGSPSESYETIILVHGNSFSNAVFKRLVSRSKEYNIRIMALNRRGYAGSTPYNPYEKSVIANEQLHSDEDKRQFFEQRGIEILRFIDQVIQRFDLPPISNFEGRRVGGTALLGWSLGIAFTLAAIANVDSDSISDETRKRLNAHLRAHILLEPAVITIGLNLPKDFWAPTHDPLIPASARASLFTHLITCYYDYDKETISARDQAGILSTVAPSPSRIPSMYTLTDEERTEIVTPLPQDMHFSHVLQEPLRECYLKACFDEKLRSSLALKNMTVWHVSGDRSYPFIWPAYWLVQEDDRKAGQGESGRFVRFKLVEGCNHFMHWDEPDKTMSTFKDIFNSSYT</sequence>
<accession>A0A9W9DCT9</accession>
<dbReference type="Gene3D" id="3.40.50.1820">
    <property type="entry name" value="alpha/beta hydrolase"/>
    <property type="match status" value="1"/>
</dbReference>
<dbReference type="Pfam" id="PF12697">
    <property type="entry name" value="Abhydrolase_6"/>
    <property type="match status" value="1"/>
</dbReference>
<dbReference type="InterPro" id="IPR000073">
    <property type="entry name" value="AB_hydrolase_1"/>
</dbReference>
<dbReference type="Proteomes" id="UP001150238">
    <property type="component" value="Unassembled WGS sequence"/>
</dbReference>
<feature type="domain" description="AB hydrolase-1" evidence="1">
    <location>
        <begin position="32"/>
        <end position="350"/>
    </location>
</feature>
<gene>
    <name evidence="2" type="ORF">C8J55DRAFT_443464</name>
</gene>
<organism evidence="2 3">
    <name type="scientific">Lentinula lateritia</name>
    <dbReference type="NCBI Taxonomy" id="40482"/>
    <lineage>
        <taxon>Eukaryota</taxon>
        <taxon>Fungi</taxon>
        <taxon>Dikarya</taxon>
        <taxon>Basidiomycota</taxon>
        <taxon>Agaricomycotina</taxon>
        <taxon>Agaricomycetes</taxon>
        <taxon>Agaricomycetidae</taxon>
        <taxon>Agaricales</taxon>
        <taxon>Marasmiineae</taxon>
        <taxon>Omphalotaceae</taxon>
        <taxon>Lentinula</taxon>
    </lineage>
</organism>
<evidence type="ECO:0000259" key="1">
    <source>
        <dbReference type="Pfam" id="PF12697"/>
    </source>
</evidence>
<reference evidence="2" key="1">
    <citation type="submission" date="2022-08" db="EMBL/GenBank/DDBJ databases">
        <authorList>
            <consortium name="DOE Joint Genome Institute"/>
            <person name="Min B."/>
            <person name="Riley R."/>
            <person name="Sierra-Patev S."/>
            <person name="Naranjo-Ortiz M."/>
            <person name="Looney B."/>
            <person name="Konkel Z."/>
            <person name="Slot J.C."/>
            <person name="Sakamoto Y."/>
            <person name="Steenwyk J.L."/>
            <person name="Rokas A."/>
            <person name="Carro J."/>
            <person name="Camarero S."/>
            <person name="Ferreira P."/>
            <person name="Molpeceres G."/>
            <person name="Ruiz-Duenas F.J."/>
            <person name="Serrano A."/>
            <person name="Henrissat B."/>
            <person name="Drula E."/>
            <person name="Hughes K.W."/>
            <person name="Mata J.L."/>
            <person name="Ishikawa N.K."/>
            <person name="Vargas-Isla R."/>
            <person name="Ushijima S."/>
            <person name="Smith C.A."/>
            <person name="Ahrendt S."/>
            <person name="Andreopoulos W."/>
            <person name="He G."/>
            <person name="Labutti K."/>
            <person name="Lipzen A."/>
            <person name="Ng V."/>
            <person name="Sandor L."/>
            <person name="Barry K."/>
            <person name="Martinez A.T."/>
            <person name="Xiao Y."/>
            <person name="Gibbons J.G."/>
            <person name="Terashima K."/>
            <person name="Hibbett D.S."/>
            <person name="Grigoriev I.V."/>
        </authorList>
    </citation>
    <scope>NUCLEOTIDE SEQUENCE</scope>
    <source>
        <strain evidence="2">Sp2 HRB7682 ss15</strain>
    </source>
</reference>
<protein>
    <recommendedName>
        <fullName evidence="1">AB hydrolase-1 domain-containing protein</fullName>
    </recommendedName>
</protein>
<proteinExistence type="predicted"/>
<evidence type="ECO:0000313" key="2">
    <source>
        <dbReference type="EMBL" id="KAJ4463766.1"/>
    </source>
</evidence>
<reference evidence="2" key="2">
    <citation type="journal article" date="2023" name="Proc. Natl. Acad. Sci. U.S.A.">
        <title>A global phylogenomic analysis of the shiitake genus Lentinula.</title>
        <authorList>
            <person name="Sierra-Patev S."/>
            <person name="Min B."/>
            <person name="Naranjo-Ortiz M."/>
            <person name="Looney B."/>
            <person name="Konkel Z."/>
            <person name="Slot J.C."/>
            <person name="Sakamoto Y."/>
            <person name="Steenwyk J.L."/>
            <person name="Rokas A."/>
            <person name="Carro J."/>
            <person name="Camarero S."/>
            <person name="Ferreira P."/>
            <person name="Molpeceres G."/>
            <person name="Ruiz-Duenas F.J."/>
            <person name="Serrano A."/>
            <person name="Henrissat B."/>
            <person name="Drula E."/>
            <person name="Hughes K.W."/>
            <person name="Mata J.L."/>
            <person name="Ishikawa N.K."/>
            <person name="Vargas-Isla R."/>
            <person name="Ushijima S."/>
            <person name="Smith C.A."/>
            <person name="Donoghue J."/>
            <person name="Ahrendt S."/>
            <person name="Andreopoulos W."/>
            <person name="He G."/>
            <person name="LaButti K."/>
            <person name="Lipzen A."/>
            <person name="Ng V."/>
            <person name="Riley R."/>
            <person name="Sandor L."/>
            <person name="Barry K."/>
            <person name="Martinez A.T."/>
            <person name="Xiao Y."/>
            <person name="Gibbons J.G."/>
            <person name="Terashima K."/>
            <person name="Grigoriev I.V."/>
            <person name="Hibbett D."/>
        </authorList>
    </citation>
    <scope>NUCLEOTIDE SEQUENCE</scope>
    <source>
        <strain evidence="2">Sp2 HRB7682 ss15</strain>
    </source>
</reference>
<name>A0A9W9DCT9_9AGAR</name>